<dbReference type="GO" id="GO:0046983">
    <property type="term" value="F:protein dimerization activity"/>
    <property type="evidence" value="ECO:0007669"/>
    <property type="project" value="InterPro"/>
</dbReference>
<evidence type="ECO:0000256" key="1">
    <source>
        <dbReference type="ARBA" id="ARBA00022603"/>
    </source>
</evidence>
<organism evidence="7 8">
    <name type="scientific">Trifolium subterraneum</name>
    <name type="common">Subterranean clover</name>
    <dbReference type="NCBI Taxonomy" id="3900"/>
    <lineage>
        <taxon>Eukaryota</taxon>
        <taxon>Viridiplantae</taxon>
        <taxon>Streptophyta</taxon>
        <taxon>Embryophyta</taxon>
        <taxon>Tracheophyta</taxon>
        <taxon>Spermatophyta</taxon>
        <taxon>Magnoliopsida</taxon>
        <taxon>eudicotyledons</taxon>
        <taxon>Gunneridae</taxon>
        <taxon>Pentapetalae</taxon>
        <taxon>rosids</taxon>
        <taxon>fabids</taxon>
        <taxon>Fabales</taxon>
        <taxon>Fabaceae</taxon>
        <taxon>Papilionoideae</taxon>
        <taxon>50 kb inversion clade</taxon>
        <taxon>NPAAA clade</taxon>
        <taxon>Hologalegina</taxon>
        <taxon>IRL clade</taxon>
        <taxon>Trifolieae</taxon>
        <taxon>Trifolium</taxon>
    </lineage>
</organism>
<sequence length="370" mass="41428">MGSIYEDIHDLPNFSPFEAEDDDDACLSAMLLCCGPMIYTSVLKAAIELNLFEIIAKANPPCVSASYIASKLSTTQHPQLPRRLDRMLCLLASHSLLVCSTRTNEEGGSERFYELSLTGKYFVKDEKNGSVALFSSFMNHQKFMDAFNNFKEVLSNCENGLYMNVHGMPVYQGIQSDPAWNHVFNKSMADICTIEMKKILEKYKGFEGISMLVDIGGGIGQSLNMIISKYPSIKGINFDLPQVIQHAPIYPGIEHVEGDMFKSVPKGDAIILKAILHNWSDENCLKVLIKCYNALPNHGKVIVVDFIMPREIQHTKADKLITSFDNLMFLDSGVERTKKEFEKLCKCSGFSSFHVVCLAFSALGVMEFHK</sequence>
<dbReference type="Pfam" id="PF08100">
    <property type="entry name" value="Dimerisation"/>
    <property type="match status" value="1"/>
</dbReference>
<dbReference type="AlphaFoldDB" id="A0A2Z6LPW1"/>
<evidence type="ECO:0000259" key="6">
    <source>
        <dbReference type="Pfam" id="PF08100"/>
    </source>
</evidence>
<dbReference type="Proteomes" id="UP000242715">
    <property type="component" value="Unassembled WGS sequence"/>
</dbReference>
<dbReference type="PIRSF" id="PIRSF005739">
    <property type="entry name" value="O-mtase"/>
    <property type="match status" value="1"/>
</dbReference>
<dbReference type="InterPro" id="IPR036388">
    <property type="entry name" value="WH-like_DNA-bd_sf"/>
</dbReference>
<gene>
    <name evidence="7" type="ORF">TSUD_120490</name>
</gene>
<keyword evidence="1" id="KW-0489">Methyltransferase</keyword>
<dbReference type="GO" id="GO:0032259">
    <property type="term" value="P:methylation"/>
    <property type="evidence" value="ECO:0007669"/>
    <property type="project" value="UniProtKB-KW"/>
</dbReference>
<dbReference type="GO" id="GO:0008757">
    <property type="term" value="F:S-adenosylmethionine-dependent methyltransferase activity"/>
    <property type="evidence" value="ECO:0007669"/>
    <property type="project" value="UniProtKB-ARBA"/>
</dbReference>
<dbReference type="InterPro" id="IPR036390">
    <property type="entry name" value="WH_DNA-bd_sf"/>
</dbReference>
<dbReference type="PROSITE" id="PS51683">
    <property type="entry name" value="SAM_OMT_II"/>
    <property type="match status" value="1"/>
</dbReference>
<feature type="active site" description="Proton acceptor" evidence="4">
    <location>
        <position position="277"/>
    </location>
</feature>
<evidence type="ECO:0008006" key="9">
    <source>
        <dbReference type="Google" id="ProtNLM"/>
    </source>
</evidence>
<dbReference type="InterPro" id="IPR001077">
    <property type="entry name" value="COMT_C"/>
</dbReference>
<dbReference type="GO" id="GO:0008171">
    <property type="term" value="F:O-methyltransferase activity"/>
    <property type="evidence" value="ECO:0007669"/>
    <property type="project" value="InterPro"/>
</dbReference>
<dbReference type="Gene3D" id="3.40.50.150">
    <property type="entry name" value="Vaccinia Virus protein VP39"/>
    <property type="match status" value="1"/>
</dbReference>
<evidence type="ECO:0000256" key="4">
    <source>
        <dbReference type="PIRSR" id="PIRSR005739-1"/>
    </source>
</evidence>
<accession>A0A2Z6LPW1</accession>
<dbReference type="Pfam" id="PF00891">
    <property type="entry name" value="Methyltransf_2"/>
    <property type="match status" value="1"/>
</dbReference>
<evidence type="ECO:0000256" key="2">
    <source>
        <dbReference type="ARBA" id="ARBA00022679"/>
    </source>
</evidence>
<dbReference type="FunFam" id="1.10.10.10:FF:000357">
    <property type="entry name" value="Caffeic acid 3-O-methyltransferase"/>
    <property type="match status" value="1"/>
</dbReference>
<dbReference type="InterPro" id="IPR012967">
    <property type="entry name" value="COMT_dimerisation"/>
</dbReference>
<dbReference type="PANTHER" id="PTHR11746">
    <property type="entry name" value="O-METHYLTRANSFERASE"/>
    <property type="match status" value="1"/>
</dbReference>
<dbReference type="InterPro" id="IPR029063">
    <property type="entry name" value="SAM-dependent_MTases_sf"/>
</dbReference>
<dbReference type="SUPFAM" id="SSF53335">
    <property type="entry name" value="S-adenosyl-L-methionine-dependent methyltransferases"/>
    <property type="match status" value="1"/>
</dbReference>
<feature type="domain" description="O-methyltransferase dimerisation" evidence="6">
    <location>
        <begin position="38"/>
        <end position="124"/>
    </location>
</feature>
<keyword evidence="3" id="KW-0949">S-adenosyl-L-methionine</keyword>
<protein>
    <recommendedName>
        <fullName evidence="9">O-methyltransferase domain-containing protein</fullName>
    </recommendedName>
</protein>
<evidence type="ECO:0000259" key="5">
    <source>
        <dbReference type="Pfam" id="PF00891"/>
    </source>
</evidence>
<dbReference type="OrthoDB" id="1606438at2759"/>
<reference evidence="8" key="1">
    <citation type="journal article" date="2017" name="Front. Plant Sci.">
        <title>Climate Clever Clovers: New Paradigm to Reduce the Environmental Footprint of Ruminants by Breeding Low Methanogenic Forages Utilizing Haplotype Variation.</title>
        <authorList>
            <person name="Kaur P."/>
            <person name="Appels R."/>
            <person name="Bayer P.E."/>
            <person name="Keeble-Gagnere G."/>
            <person name="Wang J."/>
            <person name="Hirakawa H."/>
            <person name="Shirasawa K."/>
            <person name="Vercoe P."/>
            <person name="Stefanova K."/>
            <person name="Durmic Z."/>
            <person name="Nichols P."/>
            <person name="Revell C."/>
            <person name="Isobe S.N."/>
            <person name="Edwards D."/>
            <person name="Erskine W."/>
        </authorList>
    </citation>
    <scope>NUCLEOTIDE SEQUENCE [LARGE SCALE GENOMIC DNA]</scope>
    <source>
        <strain evidence="8">cv. Daliak</strain>
    </source>
</reference>
<keyword evidence="8" id="KW-1185">Reference proteome</keyword>
<dbReference type="InterPro" id="IPR016461">
    <property type="entry name" value="COMT-like"/>
</dbReference>
<dbReference type="EMBL" id="DF973221">
    <property type="protein sequence ID" value="GAU20857.1"/>
    <property type="molecule type" value="Genomic_DNA"/>
</dbReference>
<dbReference type="Gene3D" id="1.10.10.10">
    <property type="entry name" value="Winged helix-like DNA-binding domain superfamily/Winged helix DNA-binding domain"/>
    <property type="match status" value="1"/>
</dbReference>
<feature type="domain" description="O-methyltransferase C-terminal" evidence="5">
    <location>
        <begin position="151"/>
        <end position="351"/>
    </location>
</feature>
<evidence type="ECO:0000313" key="8">
    <source>
        <dbReference type="Proteomes" id="UP000242715"/>
    </source>
</evidence>
<name>A0A2Z6LPW1_TRISU</name>
<evidence type="ECO:0000313" key="7">
    <source>
        <dbReference type="EMBL" id="GAU20857.1"/>
    </source>
</evidence>
<keyword evidence="2" id="KW-0808">Transferase</keyword>
<evidence type="ECO:0000256" key="3">
    <source>
        <dbReference type="ARBA" id="ARBA00022691"/>
    </source>
</evidence>
<proteinExistence type="predicted"/>
<dbReference type="SUPFAM" id="SSF46785">
    <property type="entry name" value="Winged helix' DNA-binding domain"/>
    <property type="match status" value="1"/>
</dbReference>